<dbReference type="Proteomes" id="UP000306912">
    <property type="component" value="Unassembled WGS sequence"/>
</dbReference>
<organism evidence="3 4">
    <name type="scientific">Culicoidibacter larvae</name>
    <dbReference type="NCBI Taxonomy" id="2579976"/>
    <lineage>
        <taxon>Bacteria</taxon>
        <taxon>Bacillati</taxon>
        <taxon>Bacillota</taxon>
        <taxon>Culicoidibacteria</taxon>
        <taxon>Culicoidibacterales</taxon>
        <taxon>Culicoidibacteraceae</taxon>
        <taxon>Culicoidibacter</taxon>
    </lineage>
</organism>
<comment type="caution">
    <text evidence="3">The sequence shown here is derived from an EMBL/GenBank/DDBJ whole genome shotgun (WGS) entry which is preliminary data.</text>
</comment>
<reference evidence="3 4" key="1">
    <citation type="submission" date="2019-05" db="EMBL/GenBank/DDBJ databases">
        <title>Culicoidintestinum kansasii gen. nov., sp. nov. from the gastrointestinal tract of the biting midge, Culicoides sonorensis.</title>
        <authorList>
            <person name="Neupane S."/>
            <person name="Ghosh A."/>
            <person name="Gunther S."/>
            <person name="Martin K."/>
            <person name="Zurek L."/>
        </authorList>
    </citation>
    <scope>NUCLEOTIDE SEQUENCE [LARGE SCALE GENOMIC DNA]</scope>
    <source>
        <strain evidence="3 4">CS-1</strain>
    </source>
</reference>
<dbReference type="Pfam" id="PF16079">
    <property type="entry name" value="Phage_holin_5_2"/>
    <property type="match status" value="1"/>
</dbReference>
<dbReference type="InterPro" id="IPR032111">
    <property type="entry name" value="Clostridium_phage_holin"/>
</dbReference>
<gene>
    <name evidence="3" type="ORF">FEZ08_09410</name>
</gene>
<feature type="compositionally biased region" description="Basic and acidic residues" evidence="1">
    <location>
        <begin position="127"/>
        <end position="143"/>
    </location>
</feature>
<evidence type="ECO:0000313" key="3">
    <source>
        <dbReference type="EMBL" id="TLG72040.1"/>
    </source>
</evidence>
<dbReference type="RefSeq" id="WP_138191721.1">
    <property type="nucleotide sequence ID" value="NZ_VBWP01000009.1"/>
</dbReference>
<keyword evidence="2" id="KW-0472">Membrane</keyword>
<keyword evidence="2" id="KW-1133">Transmembrane helix</keyword>
<evidence type="ECO:0000313" key="4">
    <source>
        <dbReference type="Proteomes" id="UP000306912"/>
    </source>
</evidence>
<dbReference type="InParanoid" id="A0A5R8QAX4"/>
<dbReference type="AlphaFoldDB" id="A0A5R8QAX4"/>
<accession>A0A5R8QAX4</accession>
<dbReference type="OrthoDB" id="2884029at2"/>
<feature type="transmembrane region" description="Helical" evidence="2">
    <location>
        <begin position="6"/>
        <end position="23"/>
    </location>
</feature>
<protein>
    <recommendedName>
        <fullName evidence="5">Holin</fullName>
    </recommendedName>
</protein>
<evidence type="ECO:0008006" key="5">
    <source>
        <dbReference type="Google" id="ProtNLM"/>
    </source>
</evidence>
<evidence type="ECO:0000256" key="1">
    <source>
        <dbReference type="SAM" id="MobiDB-lite"/>
    </source>
</evidence>
<feature type="transmembrane region" description="Helical" evidence="2">
    <location>
        <begin position="35"/>
        <end position="52"/>
    </location>
</feature>
<dbReference type="EMBL" id="VBWP01000009">
    <property type="protein sequence ID" value="TLG72040.1"/>
    <property type="molecule type" value="Genomic_DNA"/>
</dbReference>
<name>A0A5R8QAX4_9FIRM</name>
<proteinExistence type="predicted"/>
<sequence>MDSMNILGVTVSLPVIAISLVLGQVVKGVNIKNQFVPIIVTVAGIGVSLAFNGLTVEAAITGVVSAGLAVYGYDLFKQTVNGASLKIDTDKPIVVDAAQVAETLTQPSETVQEPVIVQSEQTSLETPKNDDSGQYKKPDILEG</sequence>
<keyword evidence="2" id="KW-0812">Transmembrane</keyword>
<evidence type="ECO:0000256" key="2">
    <source>
        <dbReference type="SAM" id="Phobius"/>
    </source>
</evidence>
<feature type="region of interest" description="Disordered" evidence="1">
    <location>
        <begin position="106"/>
        <end position="143"/>
    </location>
</feature>
<keyword evidence="4" id="KW-1185">Reference proteome</keyword>